<dbReference type="AlphaFoldDB" id="A0A0K8W588"/>
<reference evidence="9" key="1">
    <citation type="submission" date="2015-06" db="EMBL/GenBank/DDBJ databases">
        <authorList>
            <person name="Hoefler B.C."/>
            <person name="Straight P.D."/>
        </authorList>
    </citation>
    <scope>NUCLEOTIDE SEQUENCE</scope>
</reference>
<dbReference type="GeneID" id="108978577"/>
<evidence type="ECO:0000313" key="9">
    <source>
        <dbReference type="EMBL" id="JAI46363.1"/>
    </source>
</evidence>
<evidence type="ECO:0000256" key="6">
    <source>
        <dbReference type="ARBA" id="ARBA00023136"/>
    </source>
</evidence>
<dbReference type="SUPFAM" id="SSF103473">
    <property type="entry name" value="MFS general substrate transporter"/>
    <property type="match status" value="1"/>
</dbReference>
<keyword evidence="4" id="KW-0769">Symport</keyword>
<dbReference type="PROSITE" id="PS50850">
    <property type="entry name" value="MFS"/>
    <property type="match status" value="1"/>
</dbReference>
<dbReference type="PANTHER" id="PTHR11662">
    <property type="entry name" value="SOLUTE CARRIER FAMILY 17"/>
    <property type="match status" value="1"/>
</dbReference>
<dbReference type="GO" id="GO:0016020">
    <property type="term" value="C:membrane"/>
    <property type="evidence" value="ECO:0007669"/>
    <property type="project" value="UniProtKB-SubCell"/>
</dbReference>
<feature type="transmembrane region" description="Helical" evidence="7">
    <location>
        <begin position="122"/>
        <end position="145"/>
    </location>
</feature>
<evidence type="ECO:0000256" key="2">
    <source>
        <dbReference type="ARBA" id="ARBA00022448"/>
    </source>
</evidence>
<keyword evidence="6 7" id="KW-0472">Membrane</keyword>
<dbReference type="InterPro" id="IPR020846">
    <property type="entry name" value="MFS_dom"/>
</dbReference>
<gene>
    <name evidence="9" type="primary">Picot_7</name>
    <name evidence="9" type="ORF">c0_g2_i1</name>
</gene>
<name>A0A0K8W588_BACLA</name>
<keyword evidence="2" id="KW-0813">Transport</keyword>
<feature type="transmembrane region" description="Helical" evidence="7">
    <location>
        <begin position="151"/>
        <end position="176"/>
    </location>
</feature>
<feature type="transmembrane region" description="Helical" evidence="7">
    <location>
        <begin position="95"/>
        <end position="115"/>
    </location>
</feature>
<dbReference type="Gene3D" id="1.20.1250.20">
    <property type="entry name" value="MFS general substrate transporter like domains"/>
    <property type="match status" value="2"/>
</dbReference>
<comment type="subcellular location">
    <subcellularLocation>
        <location evidence="1">Membrane</location>
        <topology evidence="1">Multi-pass membrane protein</topology>
    </subcellularLocation>
</comment>
<dbReference type="EMBL" id="GDHF01005951">
    <property type="protein sequence ID" value="JAI46363.1"/>
    <property type="molecule type" value="Transcribed_RNA"/>
</dbReference>
<evidence type="ECO:0000256" key="4">
    <source>
        <dbReference type="ARBA" id="ARBA00022847"/>
    </source>
</evidence>
<dbReference type="PANTHER" id="PTHR11662:SF415">
    <property type="entry name" value="AT30085P-RELATED"/>
    <property type="match status" value="1"/>
</dbReference>
<feature type="transmembrane region" description="Helical" evidence="7">
    <location>
        <begin position="379"/>
        <end position="397"/>
    </location>
</feature>
<keyword evidence="3 7" id="KW-0812">Transmembrane</keyword>
<feature type="transmembrane region" description="Helical" evidence="7">
    <location>
        <begin position="317"/>
        <end position="341"/>
    </location>
</feature>
<dbReference type="Pfam" id="PF07690">
    <property type="entry name" value="MFS_1"/>
    <property type="match status" value="1"/>
</dbReference>
<feature type="transmembrane region" description="Helical" evidence="7">
    <location>
        <begin position="447"/>
        <end position="468"/>
    </location>
</feature>
<evidence type="ECO:0000259" key="8">
    <source>
        <dbReference type="PROSITE" id="PS50850"/>
    </source>
</evidence>
<sequence length="480" mass="53678">MENIEDKRPEWGKKLSQIVPIPQRVIMSIMGFLSIINNYTLRSCISVTITRLVLERKYSNETTASGEVCPKPDITIEEEKIPGGEYDWSQELQGYILGSFYIGYIIGHVPAGLLAEKYGAKWVLVCGMSTVTILTLLTPLCITLLGPYALILLRSVMGFGAGFSYPSCSALLAHWVPVHERSLLGAFIMGGGQMGTVLSNSISGTLLRYTTWPWVFYTFGIMATLWVVFFILMCFSDPNSHPYISDKEKEYLLKHMGRLGRDHNLPPFPWIPVFKSKEMWVLILAQIAHDWGFYVMSSCFPKFLNDVLQLQILKTGIYSSIPFLLFWLSSLLLGAIADCIIKRNVTRATCVRKWMTFIAATPSGLFMVIAVYIGCDTVWIILSFSISMALMGGYYAGIKLTANDMTPNYSATVMAIVNGIGGIAGVLAPYSVGWITVKTLLHEWQEVFWLALAILTLPTIPFCIWGTAEVQEWNEPAKKE</sequence>
<evidence type="ECO:0000256" key="1">
    <source>
        <dbReference type="ARBA" id="ARBA00004141"/>
    </source>
</evidence>
<feature type="domain" description="Major facilitator superfamily (MFS) profile" evidence="8">
    <location>
        <begin position="23"/>
        <end position="471"/>
    </location>
</feature>
<proteinExistence type="predicted"/>
<feature type="transmembrane region" description="Helical" evidence="7">
    <location>
        <begin position="214"/>
        <end position="235"/>
    </location>
</feature>
<dbReference type="InterPro" id="IPR036259">
    <property type="entry name" value="MFS_trans_sf"/>
</dbReference>
<feature type="transmembrane region" description="Helical" evidence="7">
    <location>
        <begin position="353"/>
        <end position="373"/>
    </location>
</feature>
<dbReference type="InterPro" id="IPR050382">
    <property type="entry name" value="MFS_Na/Anion_cotransporter"/>
</dbReference>
<dbReference type="InterPro" id="IPR011701">
    <property type="entry name" value="MFS"/>
</dbReference>
<evidence type="ECO:0000256" key="5">
    <source>
        <dbReference type="ARBA" id="ARBA00022989"/>
    </source>
</evidence>
<dbReference type="FunFam" id="1.20.1250.20:FF:000003">
    <property type="entry name" value="Solute carrier family 17 member 3"/>
    <property type="match status" value="1"/>
</dbReference>
<evidence type="ECO:0000256" key="7">
    <source>
        <dbReference type="SAM" id="Phobius"/>
    </source>
</evidence>
<feature type="transmembrane region" description="Helical" evidence="7">
    <location>
        <begin position="183"/>
        <end position="202"/>
    </location>
</feature>
<dbReference type="OrthoDB" id="2985014at2759"/>
<evidence type="ECO:0000256" key="3">
    <source>
        <dbReference type="ARBA" id="ARBA00022692"/>
    </source>
</evidence>
<dbReference type="GO" id="GO:0015293">
    <property type="term" value="F:symporter activity"/>
    <property type="evidence" value="ECO:0007669"/>
    <property type="project" value="UniProtKB-KW"/>
</dbReference>
<organism evidence="9">
    <name type="scientific">Bactrocera latifrons</name>
    <name type="common">Malaysian fruit fly</name>
    <name type="synonym">Chaetodacus latifrons</name>
    <dbReference type="NCBI Taxonomy" id="174628"/>
    <lineage>
        <taxon>Eukaryota</taxon>
        <taxon>Metazoa</taxon>
        <taxon>Ecdysozoa</taxon>
        <taxon>Arthropoda</taxon>
        <taxon>Hexapoda</taxon>
        <taxon>Insecta</taxon>
        <taxon>Pterygota</taxon>
        <taxon>Neoptera</taxon>
        <taxon>Endopterygota</taxon>
        <taxon>Diptera</taxon>
        <taxon>Brachycera</taxon>
        <taxon>Muscomorpha</taxon>
        <taxon>Tephritoidea</taxon>
        <taxon>Tephritidae</taxon>
        <taxon>Bactrocera</taxon>
        <taxon>Bactrocera</taxon>
    </lineage>
</organism>
<feature type="transmembrane region" description="Helical" evidence="7">
    <location>
        <begin position="409"/>
        <end position="435"/>
    </location>
</feature>
<dbReference type="GO" id="GO:0006820">
    <property type="term" value="P:monoatomic anion transport"/>
    <property type="evidence" value="ECO:0007669"/>
    <property type="project" value="TreeGrafter"/>
</dbReference>
<dbReference type="FunFam" id="1.20.1250.20:FF:000423">
    <property type="entry name" value="Putative inorganic phosphate cotransporter-like Protein"/>
    <property type="match status" value="1"/>
</dbReference>
<protein>
    <submittedName>
        <fullName evidence="9">Putative inorganic phosphate cotransporter</fullName>
    </submittedName>
</protein>
<accession>A0A0K8W588</accession>
<keyword evidence="5 7" id="KW-1133">Transmembrane helix</keyword>